<dbReference type="PANTHER" id="PTHR33887">
    <property type="entry name" value="PB1 DOMAIN-CONTAINING PROTEIN"/>
    <property type="match status" value="1"/>
</dbReference>
<reference evidence="3" key="1">
    <citation type="submission" date="2025-08" db="UniProtKB">
        <authorList>
            <consortium name="RefSeq"/>
        </authorList>
    </citation>
    <scope>IDENTIFICATION</scope>
    <source>
        <tissue evidence="3">Spleen</tissue>
    </source>
</reference>
<organism evidence="2 3">
    <name type="scientific">Phascolarctos cinereus</name>
    <name type="common">Koala</name>
    <dbReference type="NCBI Taxonomy" id="38626"/>
    <lineage>
        <taxon>Eukaryota</taxon>
        <taxon>Metazoa</taxon>
        <taxon>Chordata</taxon>
        <taxon>Craniata</taxon>
        <taxon>Vertebrata</taxon>
        <taxon>Euteleostomi</taxon>
        <taxon>Mammalia</taxon>
        <taxon>Metatheria</taxon>
        <taxon>Diprotodontia</taxon>
        <taxon>Phascolarctidae</taxon>
        <taxon>Phascolarctos</taxon>
    </lineage>
</organism>
<dbReference type="RefSeq" id="XP_020832135.1">
    <property type="nucleotide sequence ID" value="XM_020976476.1"/>
</dbReference>
<dbReference type="InterPro" id="IPR039471">
    <property type="entry name" value="CXorf65-like"/>
</dbReference>
<name>A0A6P5JDA2_PHACI</name>
<dbReference type="GeneID" id="110201025"/>
<dbReference type="AlphaFoldDB" id="A0A6P5JDA2"/>
<dbReference type="Proteomes" id="UP000515140">
    <property type="component" value="Unplaced"/>
</dbReference>
<gene>
    <name evidence="3" type="primary">CUNHXorf65</name>
</gene>
<proteinExistence type="predicted"/>
<feature type="region of interest" description="Disordered" evidence="1">
    <location>
        <begin position="161"/>
        <end position="200"/>
    </location>
</feature>
<evidence type="ECO:0000313" key="2">
    <source>
        <dbReference type="Proteomes" id="UP000515140"/>
    </source>
</evidence>
<feature type="compositionally biased region" description="Basic and acidic residues" evidence="1">
    <location>
        <begin position="188"/>
        <end position="200"/>
    </location>
</feature>
<dbReference type="Pfam" id="PF15874">
    <property type="entry name" value="Il2rg"/>
    <property type="match status" value="1"/>
</dbReference>
<accession>A0A6P5JDA2</accession>
<keyword evidence="2" id="KW-1185">Reference proteome</keyword>
<protein>
    <submittedName>
        <fullName evidence="3">Uncharacterized protein CXorf65 homolog isoform X2</fullName>
    </submittedName>
</protein>
<dbReference type="PANTHER" id="PTHR33887:SF4">
    <property type="entry name" value="AB2-183"/>
    <property type="match status" value="1"/>
</dbReference>
<evidence type="ECO:0000256" key="1">
    <source>
        <dbReference type="SAM" id="MobiDB-lite"/>
    </source>
</evidence>
<sequence>MGSISILTFHSSSPASVQQTYILYDFLAPLGRQKIRLKTMFICIKHGDNQQFLANINCSVLLLLHYIRNKVGMHNSELIDLCDEAGTLKLLFLVKFLGESATKFLQARNIYYICKVERGPPDALKSQCDHLEKSRIKMLRGQDTKKIISIDSYLHKRRRTKNIRRVRTPETVEEETVSRRGVSSLSKSKPETIGKRDKRR</sequence>
<dbReference type="CTD" id="102363687"/>
<evidence type="ECO:0000313" key="3">
    <source>
        <dbReference type="RefSeq" id="XP_020832135.1"/>
    </source>
</evidence>